<evidence type="ECO:0000313" key="12">
    <source>
        <dbReference type="Proteomes" id="UP000059680"/>
    </source>
</evidence>
<dbReference type="Proteomes" id="UP000059680">
    <property type="component" value="Chromosome 10"/>
</dbReference>
<gene>
    <name evidence="11" type="ordered locus">Os10g0347800</name>
    <name evidence="11" type="ORF">OSNPB_100347800</name>
</gene>
<dbReference type="EMBL" id="AP014966">
    <property type="protein sequence ID" value="BAT10446.1"/>
    <property type="molecule type" value="Genomic_DNA"/>
</dbReference>
<proteinExistence type="inferred from homology"/>
<evidence type="ECO:0000256" key="3">
    <source>
        <dbReference type="ARBA" id="ARBA00022729"/>
    </source>
</evidence>
<sequence>WTRCCSSTEPKNGGYLSFPSPHSPLFLPSLDSSSLQQLHTPTPTSLSTIQTHSLPLSLLITNAAHARAPPLPRPLGGGRCRRRRRRAAGAARAAVPHRVDTAAVHGVAVATVPGLLLRPLHARHPRGQRRPGAAPAAAAEHSRRRRVVVAQRAGPAGARGRRRRHAKGRHRGRLRRRRRGPRAARLRGRVPPHGPPGAPPRRGRRPGAQAARPRARWRWLRRGGARRRGGLLDGGLAVPQGAPGARAPWHASASSPRTTTASRRSLPSLTSDFFPTTPAAAPVPAPAAAAPPPAPPAPRSRRTPPRTRFSAGSGAEMNKQMASPPSNPPPAPPPPPPPPSRFNNTTPKPPPPPPPPEPPTGPVSARRLLRPLPAEGPSIVIPRAPAMAVTKDNDATAATMSVRTRGEAAGDEPRPKLKPLHWDKVRTSSDRDMVWDRLKSNSFQLDEDMIEVLFMNNSTAVAPRMDNPKKVGMPQFKQEERVLDPKKAQNIAILLRALNVTLEEVTDALLDGNAECLGAELLETLVKMAPTKEEELKLRDFTGDLSKLGSAERFLKAVLDIPFAFKRVDVMLYRANFENEVNYLRKSFQTLEAACDDLKGSRLFLKLLEAVLRTGNRMNVGTNRGEAKAFKLDTLLKLADVKGADGKTTLLHFVVQEIVRSEDAKSEKAPENHITNIAKVEQLRRQGLKVVSGLSTELGNVKRAATMDFDVLHGYVSKLEAGLGKIKSVLQLEKQCSQGVNFFATMREFLKEAEQEIEQVRHDEKAALGRVKEITEYFHGNAVKEEAHPLRIFMVVRDFLSMLDHVCREVSQQDRTFVGSARSFRISAANALPILNMQGQKGGRESSSDGDSPSM</sequence>
<dbReference type="AlphaFoldDB" id="A0A0P0XTE6"/>
<keyword evidence="2" id="KW-0812">Transmembrane</keyword>
<evidence type="ECO:0000256" key="7">
    <source>
        <dbReference type="RuleBase" id="RU361260"/>
    </source>
</evidence>
<dbReference type="PANTHER" id="PTHR23213:SF339">
    <property type="entry name" value="FORMIN-LIKE PROTEIN 4"/>
    <property type="match status" value="1"/>
</dbReference>
<protein>
    <recommendedName>
        <fullName evidence="7">Formin-like protein</fullName>
    </recommendedName>
</protein>
<reference evidence="12" key="1">
    <citation type="journal article" date="2005" name="Nature">
        <title>The map-based sequence of the rice genome.</title>
        <authorList>
            <consortium name="International rice genome sequencing project (IRGSP)"/>
            <person name="Matsumoto T."/>
            <person name="Wu J."/>
            <person name="Kanamori H."/>
            <person name="Katayose Y."/>
            <person name="Fujisawa M."/>
            <person name="Namiki N."/>
            <person name="Mizuno H."/>
            <person name="Yamamoto K."/>
            <person name="Antonio B.A."/>
            <person name="Baba T."/>
            <person name="Sakata K."/>
            <person name="Nagamura Y."/>
            <person name="Aoki H."/>
            <person name="Arikawa K."/>
            <person name="Arita K."/>
            <person name="Bito T."/>
            <person name="Chiden Y."/>
            <person name="Fujitsuka N."/>
            <person name="Fukunaka R."/>
            <person name="Hamada M."/>
            <person name="Harada C."/>
            <person name="Hayashi A."/>
            <person name="Hijishita S."/>
            <person name="Honda M."/>
            <person name="Hosokawa S."/>
            <person name="Ichikawa Y."/>
            <person name="Idonuma A."/>
            <person name="Iijima M."/>
            <person name="Ikeda M."/>
            <person name="Ikeno M."/>
            <person name="Ito K."/>
            <person name="Ito S."/>
            <person name="Ito T."/>
            <person name="Ito Y."/>
            <person name="Ito Y."/>
            <person name="Iwabuchi A."/>
            <person name="Kamiya K."/>
            <person name="Karasawa W."/>
            <person name="Kurita K."/>
            <person name="Katagiri S."/>
            <person name="Kikuta A."/>
            <person name="Kobayashi H."/>
            <person name="Kobayashi N."/>
            <person name="Machita K."/>
            <person name="Maehara T."/>
            <person name="Masukawa M."/>
            <person name="Mizubayashi T."/>
            <person name="Mukai Y."/>
            <person name="Nagasaki H."/>
            <person name="Nagata Y."/>
            <person name="Naito S."/>
            <person name="Nakashima M."/>
            <person name="Nakama Y."/>
            <person name="Nakamichi Y."/>
            <person name="Nakamura M."/>
            <person name="Meguro A."/>
            <person name="Negishi M."/>
            <person name="Ohta I."/>
            <person name="Ohta T."/>
            <person name="Okamoto M."/>
            <person name="Ono N."/>
            <person name="Saji S."/>
            <person name="Sakaguchi M."/>
            <person name="Sakai K."/>
            <person name="Shibata M."/>
            <person name="Shimokawa T."/>
            <person name="Song J."/>
            <person name="Takazaki Y."/>
            <person name="Terasawa K."/>
            <person name="Tsugane M."/>
            <person name="Tsuji K."/>
            <person name="Ueda S."/>
            <person name="Waki K."/>
            <person name="Yamagata H."/>
            <person name="Yamamoto M."/>
            <person name="Yamamoto S."/>
            <person name="Yamane H."/>
            <person name="Yoshiki S."/>
            <person name="Yoshihara R."/>
            <person name="Yukawa K."/>
            <person name="Zhong H."/>
            <person name="Yano M."/>
            <person name="Yuan Q."/>
            <person name="Ouyang S."/>
            <person name="Liu J."/>
            <person name="Jones K.M."/>
            <person name="Gansberger K."/>
            <person name="Moffat K."/>
            <person name="Hill J."/>
            <person name="Bera J."/>
            <person name="Fadrosh D."/>
            <person name="Jin S."/>
            <person name="Johri S."/>
            <person name="Kim M."/>
            <person name="Overton L."/>
            <person name="Reardon M."/>
            <person name="Tsitrin T."/>
            <person name="Vuong H."/>
            <person name="Weaver B."/>
            <person name="Ciecko A."/>
            <person name="Tallon L."/>
            <person name="Jackson J."/>
            <person name="Pai G."/>
            <person name="Aken S.V."/>
            <person name="Utterback T."/>
            <person name="Reidmuller S."/>
            <person name="Feldblyum T."/>
            <person name="Hsiao J."/>
            <person name="Zismann V."/>
            <person name="Iobst S."/>
            <person name="de Vazeille A.R."/>
            <person name="Buell C.R."/>
            <person name="Ying K."/>
            <person name="Li Y."/>
            <person name="Lu T."/>
            <person name="Huang Y."/>
            <person name="Zhao Q."/>
            <person name="Feng Q."/>
            <person name="Zhang L."/>
            <person name="Zhu J."/>
            <person name="Weng Q."/>
            <person name="Mu J."/>
            <person name="Lu Y."/>
            <person name="Fan D."/>
            <person name="Liu Y."/>
            <person name="Guan J."/>
            <person name="Zhang Y."/>
            <person name="Yu S."/>
            <person name="Liu X."/>
            <person name="Zhang Y."/>
            <person name="Hong G."/>
            <person name="Han B."/>
            <person name="Choisne N."/>
            <person name="Demange N."/>
            <person name="Orjeda G."/>
            <person name="Samain S."/>
            <person name="Cattolico L."/>
            <person name="Pelletier E."/>
            <person name="Couloux A."/>
            <person name="Segurens B."/>
            <person name="Wincker P."/>
            <person name="D'Hont A."/>
            <person name="Scarpelli C."/>
            <person name="Weissenbach J."/>
            <person name="Salanoubat M."/>
            <person name="Quetier F."/>
            <person name="Yu Y."/>
            <person name="Kim H.R."/>
            <person name="Rambo T."/>
            <person name="Currie J."/>
            <person name="Collura K."/>
            <person name="Luo M."/>
            <person name="Yang T."/>
            <person name="Ammiraju J.S.S."/>
            <person name="Engler F."/>
            <person name="Soderlund C."/>
            <person name="Wing R.A."/>
            <person name="Palmer L.E."/>
            <person name="de la Bastide M."/>
            <person name="Spiegel L."/>
            <person name="Nascimento L."/>
            <person name="Zutavern T."/>
            <person name="O'Shaughnessy A."/>
            <person name="Dike S."/>
            <person name="Dedhia N."/>
            <person name="Preston R."/>
            <person name="Balija V."/>
            <person name="McCombie W.R."/>
            <person name="Chow T."/>
            <person name="Chen H."/>
            <person name="Chung M."/>
            <person name="Chen C."/>
            <person name="Shaw J."/>
            <person name="Wu H."/>
            <person name="Hsiao K."/>
            <person name="Chao Y."/>
            <person name="Chu M."/>
            <person name="Cheng C."/>
            <person name="Hour A."/>
            <person name="Lee P."/>
            <person name="Lin S."/>
            <person name="Lin Y."/>
            <person name="Liou J."/>
            <person name="Liu S."/>
            <person name="Hsing Y."/>
            <person name="Raghuvanshi S."/>
            <person name="Mohanty A."/>
            <person name="Bharti A.K."/>
            <person name="Gaur A."/>
            <person name="Gupta V."/>
            <person name="Kumar D."/>
            <person name="Ravi V."/>
            <person name="Vij S."/>
            <person name="Kapur A."/>
            <person name="Khurana P."/>
            <person name="Khurana P."/>
            <person name="Khurana J.P."/>
            <person name="Tyagi A.K."/>
            <person name="Gaikwad K."/>
            <person name="Singh A."/>
            <person name="Dalal V."/>
            <person name="Srivastava S."/>
            <person name="Dixit A."/>
            <person name="Pal A.K."/>
            <person name="Ghazi I.A."/>
            <person name="Yadav M."/>
            <person name="Pandit A."/>
            <person name="Bhargava A."/>
            <person name="Sureshbabu K."/>
            <person name="Batra K."/>
            <person name="Sharma T.R."/>
            <person name="Mohapatra T."/>
            <person name="Singh N.K."/>
            <person name="Messing J."/>
            <person name="Nelson A.B."/>
            <person name="Fuks G."/>
            <person name="Kavchok S."/>
            <person name="Keizer G."/>
            <person name="Linton E."/>
            <person name="Llaca V."/>
            <person name="Song R."/>
            <person name="Tanyolac B."/>
            <person name="Young S."/>
            <person name="Ho-Il K."/>
            <person name="Hahn J.H."/>
            <person name="Sangsakoo G."/>
            <person name="Vanavichit A."/>
            <person name="de Mattos Luiz.A.T."/>
            <person name="Zimmer P.D."/>
            <person name="Malone G."/>
            <person name="Dellagostin O."/>
            <person name="de Oliveira A.C."/>
            <person name="Bevan M."/>
            <person name="Bancroft I."/>
            <person name="Minx P."/>
            <person name="Cordum H."/>
            <person name="Wilson R."/>
            <person name="Cheng Z."/>
            <person name="Jin W."/>
            <person name="Jiang J."/>
            <person name="Leong S.A."/>
            <person name="Iwama H."/>
            <person name="Gojobori T."/>
            <person name="Itoh T."/>
            <person name="Niimura Y."/>
            <person name="Fujii Y."/>
            <person name="Habara T."/>
            <person name="Sakai H."/>
            <person name="Sato Y."/>
            <person name="Wilson G."/>
            <person name="Kumar K."/>
            <person name="McCouch S."/>
            <person name="Juretic N."/>
            <person name="Hoen D."/>
            <person name="Wright S."/>
            <person name="Bruskiewich R."/>
            <person name="Bureau T."/>
            <person name="Miyao A."/>
            <person name="Hirochika H."/>
            <person name="Nishikawa T."/>
            <person name="Kadowaki K."/>
            <person name="Sugiura M."/>
            <person name="Burr B."/>
            <person name="Sasaki T."/>
        </authorList>
    </citation>
    <scope>NUCLEOTIDE SEQUENCE [LARGE SCALE GENOMIC DNA]</scope>
    <source>
        <strain evidence="12">cv. Nipponbare</strain>
    </source>
</reference>
<dbReference type="Pfam" id="PF02181">
    <property type="entry name" value="FH2"/>
    <property type="match status" value="1"/>
</dbReference>
<dbReference type="InterPro" id="IPR015425">
    <property type="entry name" value="FH2_Formin"/>
</dbReference>
<feature type="region of interest" description="Disordered" evidence="9">
    <location>
        <begin position="123"/>
        <end position="365"/>
    </location>
</feature>
<organism evidence="11 12">
    <name type="scientific">Oryza sativa subsp. japonica</name>
    <name type="common">Rice</name>
    <dbReference type="NCBI Taxonomy" id="39947"/>
    <lineage>
        <taxon>Eukaryota</taxon>
        <taxon>Viridiplantae</taxon>
        <taxon>Streptophyta</taxon>
        <taxon>Embryophyta</taxon>
        <taxon>Tracheophyta</taxon>
        <taxon>Spermatophyta</taxon>
        <taxon>Magnoliopsida</taxon>
        <taxon>Liliopsida</taxon>
        <taxon>Poales</taxon>
        <taxon>Poaceae</taxon>
        <taxon>BOP clade</taxon>
        <taxon>Oryzoideae</taxon>
        <taxon>Oryzeae</taxon>
        <taxon>Oryzinae</taxon>
        <taxon>Oryza</taxon>
        <taxon>Oryza sativa</taxon>
    </lineage>
</organism>
<dbReference type="GO" id="GO:0051015">
    <property type="term" value="F:actin filament binding"/>
    <property type="evidence" value="ECO:0007669"/>
    <property type="project" value="InterPro"/>
</dbReference>
<feature type="compositionally biased region" description="Basic and acidic residues" evidence="9">
    <location>
        <begin position="404"/>
        <end position="419"/>
    </location>
</feature>
<dbReference type="SMART" id="SM00498">
    <property type="entry name" value="FH2"/>
    <property type="match status" value="1"/>
</dbReference>
<feature type="compositionally biased region" description="Low complexity" evidence="9">
    <location>
        <begin position="148"/>
        <end position="158"/>
    </location>
</feature>
<feature type="coiled-coil region" evidence="8">
    <location>
        <begin position="743"/>
        <end position="770"/>
    </location>
</feature>
<feature type="compositionally biased region" description="Basic residues" evidence="9">
    <location>
        <begin position="213"/>
        <end position="229"/>
    </location>
</feature>
<evidence type="ECO:0000313" key="11">
    <source>
        <dbReference type="EMBL" id="BAT10446.1"/>
    </source>
</evidence>
<dbReference type="PROSITE" id="PS51444">
    <property type="entry name" value="FH2"/>
    <property type="match status" value="1"/>
</dbReference>
<dbReference type="Gene3D" id="1.20.58.2220">
    <property type="entry name" value="Formin, FH2 domain"/>
    <property type="match status" value="1"/>
</dbReference>
<feature type="domain" description="FH2" evidence="10">
    <location>
        <begin position="407"/>
        <end position="829"/>
    </location>
</feature>
<dbReference type="InterPro" id="IPR027643">
    <property type="entry name" value="Formin-like_plant"/>
</dbReference>
<feature type="non-terminal residue" evidence="11">
    <location>
        <position position="855"/>
    </location>
</feature>
<feature type="compositionally biased region" description="Low complexity" evidence="9">
    <location>
        <begin position="130"/>
        <end position="139"/>
    </location>
</feature>
<feature type="compositionally biased region" description="Pro residues" evidence="9">
    <location>
        <begin position="325"/>
        <end position="340"/>
    </location>
</feature>
<feature type="region of interest" description="Disordered" evidence="9">
    <location>
        <begin position="65"/>
        <end position="93"/>
    </location>
</feature>
<evidence type="ECO:0000256" key="2">
    <source>
        <dbReference type="ARBA" id="ARBA00022692"/>
    </source>
</evidence>
<dbReference type="Gramene" id="Os10t0347800-00">
    <property type="protein sequence ID" value="Os10t0347800-00"/>
    <property type="gene ID" value="Os10g0347800"/>
</dbReference>
<keyword evidence="3" id="KW-0732">Signal</keyword>
<dbReference type="OMA" id="RAPWHAS"/>
<feature type="compositionally biased region" description="Pro residues" evidence="9">
    <location>
        <begin position="281"/>
        <end position="298"/>
    </location>
</feature>
<dbReference type="GO" id="GO:0016020">
    <property type="term" value="C:membrane"/>
    <property type="evidence" value="ECO:0007669"/>
    <property type="project" value="UniProtKB-SubCell"/>
</dbReference>
<dbReference type="PANTHER" id="PTHR23213">
    <property type="entry name" value="FORMIN-RELATED"/>
    <property type="match status" value="1"/>
</dbReference>
<feature type="region of interest" description="Disordered" evidence="9">
    <location>
        <begin position="396"/>
        <end position="419"/>
    </location>
</feature>
<feature type="compositionally biased region" description="Pro residues" evidence="9">
    <location>
        <begin position="347"/>
        <end position="361"/>
    </location>
</feature>
<dbReference type="GO" id="GO:0045010">
    <property type="term" value="P:actin nucleation"/>
    <property type="evidence" value="ECO:0007669"/>
    <property type="project" value="InterPro"/>
</dbReference>
<feature type="compositionally biased region" description="Basic residues" evidence="9">
    <location>
        <begin position="159"/>
        <end position="190"/>
    </location>
</feature>
<comment type="similarity">
    <text evidence="6">Belongs to the formin-like family. Class-I subfamily.</text>
</comment>
<reference evidence="11 12" key="3">
    <citation type="journal article" date="2013" name="Rice">
        <title>Improvement of the Oryza sativa Nipponbare reference genome using next generation sequence and optical map data.</title>
        <authorList>
            <person name="Kawahara Y."/>
            <person name="de la Bastide M."/>
            <person name="Hamilton J.P."/>
            <person name="Kanamori H."/>
            <person name="McCombie W.R."/>
            <person name="Ouyang S."/>
            <person name="Schwartz D.C."/>
            <person name="Tanaka T."/>
            <person name="Wu J."/>
            <person name="Zhou S."/>
            <person name="Childs K.L."/>
            <person name="Davidson R.M."/>
            <person name="Lin H."/>
            <person name="Quesada-Ocampo L."/>
            <person name="Vaillancourt B."/>
            <person name="Sakai H."/>
            <person name="Lee S.S."/>
            <person name="Kim J."/>
            <person name="Numa H."/>
            <person name="Itoh T."/>
            <person name="Buell C.R."/>
            <person name="Matsumoto T."/>
        </authorList>
    </citation>
    <scope>NUCLEOTIDE SEQUENCE [LARGE SCALE GENOMIC DNA]</scope>
    <source>
        <strain evidence="12">cv. Nipponbare</strain>
    </source>
</reference>
<keyword evidence="4" id="KW-1133">Transmembrane helix</keyword>
<evidence type="ECO:0000256" key="5">
    <source>
        <dbReference type="ARBA" id="ARBA00023136"/>
    </source>
</evidence>
<name>A0A0P0XTE6_ORYSJ</name>
<evidence type="ECO:0000256" key="8">
    <source>
        <dbReference type="SAM" id="Coils"/>
    </source>
</evidence>
<evidence type="ECO:0000256" key="1">
    <source>
        <dbReference type="ARBA" id="ARBA00004167"/>
    </source>
</evidence>
<evidence type="ECO:0000256" key="4">
    <source>
        <dbReference type="ARBA" id="ARBA00022989"/>
    </source>
</evidence>
<keyword evidence="12" id="KW-1185">Reference proteome</keyword>
<keyword evidence="5" id="KW-0472">Membrane</keyword>
<evidence type="ECO:0000259" key="10">
    <source>
        <dbReference type="PROSITE" id="PS51444"/>
    </source>
</evidence>
<keyword evidence="8" id="KW-0175">Coiled coil</keyword>
<accession>A0A0P0XTE6</accession>
<dbReference type="InterPro" id="IPR042201">
    <property type="entry name" value="FH2_Formin_sf"/>
</dbReference>
<dbReference type="SUPFAM" id="SSF101447">
    <property type="entry name" value="Formin homology 2 domain (FH2 domain)"/>
    <property type="match status" value="1"/>
</dbReference>
<reference evidence="11 12" key="2">
    <citation type="journal article" date="2013" name="Plant Cell Physiol.">
        <title>Rice Annotation Project Database (RAP-DB): an integrative and interactive database for rice genomics.</title>
        <authorList>
            <person name="Sakai H."/>
            <person name="Lee S.S."/>
            <person name="Tanaka T."/>
            <person name="Numa H."/>
            <person name="Kim J."/>
            <person name="Kawahara Y."/>
            <person name="Wakimoto H."/>
            <person name="Yang C.C."/>
            <person name="Iwamoto M."/>
            <person name="Abe T."/>
            <person name="Yamada Y."/>
            <person name="Muto A."/>
            <person name="Inokuchi H."/>
            <person name="Ikemura T."/>
            <person name="Matsumoto T."/>
            <person name="Sasaki T."/>
            <person name="Itoh T."/>
        </authorList>
    </citation>
    <scope>NUCLEOTIDE SEQUENCE [LARGE SCALE GENOMIC DNA]</scope>
    <source>
        <strain evidence="12">cv. Nipponbare</strain>
    </source>
</reference>
<comment type="subcellular location">
    <subcellularLocation>
        <location evidence="1">Membrane</location>
        <topology evidence="1">Single-pass membrane protein</topology>
    </subcellularLocation>
</comment>
<feature type="compositionally biased region" description="Low complexity" evidence="9">
    <location>
        <begin position="251"/>
        <end position="280"/>
    </location>
</feature>
<evidence type="ECO:0000256" key="6">
    <source>
        <dbReference type="ARBA" id="ARBA00025793"/>
    </source>
</evidence>
<evidence type="ECO:0000256" key="9">
    <source>
        <dbReference type="SAM" id="MobiDB-lite"/>
    </source>
</evidence>